<dbReference type="PANTHER" id="PTHR45923:SF2">
    <property type="entry name" value="PROTEIN SEY1"/>
    <property type="match status" value="1"/>
</dbReference>
<dbReference type="InterPro" id="IPR030386">
    <property type="entry name" value="G_GB1_RHD3_dom"/>
</dbReference>
<dbReference type="PROSITE" id="PS51715">
    <property type="entry name" value="G_GB1_RHD3"/>
    <property type="match status" value="1"/>
</dbReference>
<dbReference type="InterPro" id="IPR008803">
    <property type="entry name" value="RHD3/Sey1"/>
</dbReference>
<evidence type="ECO:0000256" key="9">
    <source>
        <dbReference type="SAM" id="MobiDB-lite"/>
    </source>
</evidence>
<reference evidence="12" key="1">
    <citation type="submission" date="2020-05" db="EMBL/GenBank/DDBJ databases">
        <title>Phylogenomic resolution of chytrid fungi.</title>
        <authorList>
            <person name="Stajich J.E."/>
            <person name="Amses K."/>
            <person name="Simmons R."/>
            <person name="Seto K."/>
            <person name="Myers J."/>
            <person name="Bonds A."/>
            <person name="Quandt C.A."/>
            <person name="Barry K."/>
            <person name="Liu P."/>
            <person name="Grigoriev I."/>
            <person name="Longcore J.E."/>
            <person name="James T.Y."/>
        </authorList>
    </citation>
    <scope>NUCLEOTIDE SEQUENCE</scope>
    <source>
        <strain evidence="12">JEL0318</strain>
    </source>
</reference>
<dbReference type="Gene3D" id="3.40.50.300">
    <property type="entry name" value="P-loop containing nucleotide triphosphate hydrolases"/>
    <property type="match status" value="1"/>
</dbReference>
<keyword evidence="2 8" id="KW-0547">Nucleotide-binding</keyword>
<feature type="compositionally biased region" description="Basic and acidic residues" evidence="9">
    <location>
        <begin position="829"/>
        <end position="842"/>
    </location>
</feature>
<comment type="subcellular location">
    <subcellularLocation>
        <location evidence="8">Endoplasmic reticulum membrane</location>
        <topology evidence="8">Multi-pass membrane protein</topology>
    </subcellularLocation>
    <text evidence="8">Enriched in the cortical ER. Concentrated in punctae along the ER tubules.</text>
</comment>
<gene>
    <name evidence="8 12" type="primary">SEY1</name>
    <name evidence="12" type="ORF">HK097_000284</name>
</gene>
<feature type="transmembrane region" description="Helical" evidence="10">
    <location>
        <begin position="726"/>
        <end position="745"/>
    </location>
</feature>
<evidence type="ECO:0000256" key="3">
    <source>
        <dbReference type="ARBA" id="ARBA00022801"/>
    </source>
</evidence>
<evidence type="ECO:0000256" key="2">
    <source>
        <dbReference type="ARBA" id="ARBA00022741"/>
    </source>
</evidence>
<keyword evidence="13" id="KW-1185">Reference proteome</keyword>
<evidence type="ECO:0000256" key="5">
    <source>
        <dbReference type="ARBA" id="ARBA00022989"/>
    </source>
</evidence>
<feature type="binding site" evidence="8">
    <location>
        <begin position="71"/>
        <end position="78"/>
    </location>
    <ligand>
        <name>GTP</name>
        <dbReference type="ChEBI" id="CHEBI:37565"/>
    </ligand>
</feature>
<keyword evidence="6 8" id="KW-0342">GTP-binding</keyword>
<dbReference type="EMBL" id="JADGJD010001038">
    <property type="protein sequence ID" value="KAJ3047036.1"/>
    <property type="molecule type" value="Genomic_DNA"/>
</dbReference>
<evidence type="ECO:0000256" key="1">
    <source>
        <dbReference type="ARBA" id="ARBA00022692"/>
    </source>
</evidence>
<dbReference type="GO" id="GO:0003924">
    <property type="term" value="F:GTPase activity"/>
    <property type="evidence" value="ECO:0007669"/>
    <property type="project" value="UniProtKB-UniRule"/>
</dbReference>
<feature type="topological domain" description="Cytoplasmic" evidence="8">
    <location>
        <begin position="747"/>
        <end position="842"/>
    </location>
</feature>
<name>A0AAD5X1J6_9FUNG</name>
<feature type="topological domain" description="Cytoplasmic" evidence="8">
    <location>
        <begin position="1"/>
        <end position="701"/>
    </location>
</feature>
<dbReference type="HAMAP" id="MF_03109">
    <property type="entry name" value="Sey1"/>
    <property type="match status" value="1"/>
</dbReference>
<evidence type="ECO:0000256" key="7">
    <source>
        <dbReference type="ARBA" id="ARBA00023136"/>
    </source>
</evidence>
<dbReference type="GO" id="GO:0005789">
    <property type="term" value="C:endoplasmic reticulum membrane"/>
    <property type="evidence" value="ECO:0007669"/>
    <property type="project" value="UniProtKB-SubCell"/>
</dbReference>
<dbReference type="AlphaFoldDB" id="A0AAD5X1J6"/>
<dbReference type="Proteomes" id="UP001212841">
    <property type="component" value="Unassembled WGS sequence"/>
</dbReference>
<accession>A0AAD5X1J6</accession>
<dbReference type="InterPro" id="IPR046758">
    <property type="entry name" value="Sey1/RHD3-like_3HB"/>
</dbReference>
<dbReference type="Pfam" id="PF20428">
    <property type="entry name" value="Sey1_3HB"/>
    <property type="match status" value="1"/>
</dbReference>
<keyword evidence="3 8" id="KW-0378">Hydrolase</keyword>
<keyword evidence="1 8" id="KW-0812">Transmembrane</keyword>
<comment type="similarity">
    <text evidence="8">Belongs to the TRAFAC class dynamin-like GTPase superfamily. GB1/RHD3 GTPase family. RHD3 subfamily.</text>
</comment>
<keyword evidence="4 8" id="KW-0256">Endoplasmic reticulum</keyword>
<feature type="region of interest" description="Disordered" evidence="9">
    <location>
        <begin position="811"/>
        <end position="842"/>
    </location>
</feature>
<keyword evidence="5 8" id="KW-1133">Transmembrane helix</keyword>
<dbReference type="InterPro" id="IPR027417">
    <property type="entry name" value="P-loop_NTPase"/>
</dbReference>
<protein>
    <submittedName>
        <fullName evidence="12">Dynamin-like GTPase that mediates homotypic ER fusion</fullName>
    </submittedName>
</protein>
<feature type="topological domain" description="Lumenal" evidence="8">
    <location>
        <begin position="723"/>
        <end position="725"/>
    </location>
</feature>
<evidence type="ECO:0000259" key="11">
    <source>
        <dbReference type="PROSITE" id="PS51715"/>
    </source>
</evidence>
<feature type="domain" description="GB1/RHD3-type G" evidence="11">
    <location>
        <begin position="61"/>
        <end position="282"/>
    </location>
</feature>
<proteinExistence type="inferred from homology"/>
<keyword evidence="7 8" id="KW-0472">Membrane</keyword>
<evidence type="ECO:0000256" key="6">
    <source>
        <dbReference type="ARBA" id="ARBA00023134"/>
    </source>
</evidence>
<dbReference type="PANTHER" id="PTHR45923">
    <property type="entry name" value="PROTEIN SEY1"/>
    <property type="match status" value="1"/>
</dbReference>
<dbReference type="SUPFAM" id="SSF52540">
    <property type="entry name" value="P-loop containing nucleoside triphosphate hydrolases"/>
    <property type="match status" value="1"/>
</dbReference>
<dbReference type="Pfam" id="PF05879">
    <property type="entry name" value="RHD3_GTPase"/>
    <property type="match status" value="1"/>
</dbReference>
<dbReference type="GO" id="GO:0016320">
    <property type="term" value="P:endoplasmic reticulum membrane fusion"/>
    <property type="evidence" value="ECO:0007669"/>
    <property type="project" value="TreeGrafter"/>
</dbReference>
<evidence type="ECO:0000313" key="13">
    <source>
        <dbReference type="Proteomes" id="UP001212841"/>
    </source>
</evidence>
<dbReference type="FunFam" id="3.40.50.300:FF:000727">
    <property type="entry name" value="Protein SEY1 homolog"/>
    <property type="match status" value="1"/>
</dbReference>
<organism evidence="12 13">
    <name type="scientific">Rhizophlyctis rosea</name>
    <dbReference type="NCBI Taxonomy" id="64517"/>
    <lineage>
        <taxon>Eukaryota</taxon>
        <taxon>Fungi</taxon>
        <taxon>Fungi incertae sedis</taxon>
        <taxon>Chytridiomycota</taxon>
        <taxon>Chytridiomycota incertae sedis</taxon>
        <taxon>Chytridiomycetes</taxon>
        <taxon>Rhizophlyctidales</taxon>
        <taxon>Rhizophlyctidaceae</taxon>
        <taxon>Rhizophlyctis</taxon>
    </lineage>
</organism>
<evidence type="ECO:0000256" key="8">
    <source>
        <dbReference type="HAMAP-Rule" id="MF_03109"/>
    </source>
</evidence>
<sequence length="842" mass="94753">MASPDATVPVVDAVNASEKKSSSWDKIDENDPRLQIVDENQEFTPLLHDFMKTKWGLVDRGFDYNVVAVFGSQSTGKSTLLNRLFGTSFDVMNEVQRQQTTKGIWASKSTGANLLVMDVEGTDGRERGENQDFERKSALFSLAISEVLIVNMWETMVGLYNGANMGLLKTVFEVNLQLFQKQGSPKTCLFFVIRDFTGQTPLENLSATLVKDLERIWAGLVKPAGKEAALISDFFEFAFACLPHKVYASAQFNEQTDALRKRFIDKSDPGFAFKPNYHKHIPADGFPKFAESIWEKIVTNRDLDLPTQQQLLAQFRCDEISRTVFESFSEAVKGYGSQLKAGRVLENFGSEIQEITQTALKTFDQDASRYHKEVYLTKRKEFYNKMETGLRTDYILQLTNLHKKALALFTDGLAEKLKGNEGDFAVKLRESRDEADGYFRKIAESSKLQGADWSSDEYYAQFLAQLDEMASAKKKEAIDKIILGLEKSISTALAEPISLHLNEGAPDMWRKVQNTFREAVTSAEDELRRRLNGSLTLPFLFTNPTGTEDIFDMTQPGFEFSSTDIVTQVQELKIQAWNALQKTIRQEVGDAQMAERLRARFEGVFRYDDKGLPRVWTPGDDMDGQFAKAREEADKLAIRFTKFDVPLTSLDEDITHDERFDQDSLIVISPSKLQLLRDKFRRDADLLFVEAKRSIVTTTAKVPPWMVVLACLLGWNEFVAVLSNPIMFMGLMFVGLATYITWYVGMLGPVVRGAKVVAGEGLRQTAGALKAGGVDVDGILDGTAIRNGTIKVQGRVGSLRDEEGRKEFRRYLSSPSKLGSGGEGEEVELVERKGRRRQEDDE</sequence>
<evidence type="ECO:0000256" key="10">
    <source>
        <dbReference type="SAM" id="Phobius"/>
    </source>
</evidence>
<comment type="caution">
    <text evidence="12">The sequence shown here is derived from an EMBL/GenBank/DDBJ whole genome shotgun (WGS) entry which is preliminary data.</text>
</comment>
<evidence type="ECO:0000313" key="12">
    <source>
        <dbReference type="EMBL" id="KAJ3047036.1"/>
    </source>
</evidence>
<dbReference type="CDD" id="cd01851">
    <property type="entry name" value="GBP"/>
    <property type="match status" value="1"/>
</dbReference>
<dbReference type="GO" id="GO:0005525">
    <property type="term" value="F:GTP binding"/>
    <property type="evidence" value="ECO:0007669"/>
    <property type="project" value="UniProtKB-UniRule"/>
</dbReference>
<evidence type="ECO:0000256" key="4">
    <source>
        <dbReference type="ARBA" id="ARBA00022824"/>
    </source>
</evidence>